<dbReference type="InterPro" id="IPR003018">
    <property type="entry name" value="GAF"/>
</dbReference>
<organism evidence="7 8">
    <name type="scientific">Microlunatus flavus</name>
    <dbReference type="NCBI Taxonomy" id="1036181"/>
    <lineage>
        <taxon>Bacteria</taxon>
        <taxon>Bacillati</taxon>
        <taxon>Actinomycetota</taxon>
        <taxon>Actinomycetes</taxon>
        <taxon>Propionibacteriales</taxon>
        <taxon>Propionibacteriaceae</taxon>
        <taxon>Microlunatus</taxon>
    </lineage>
</organism>
<dbReference type="InterPro" id="IPR029016">
    <property type="entry name" value="GAF-like_dom_sf"/>
</dbReference>
<evidence type="ECO:0000256" key="4">
    <source>
        <dbReference type="ARBA" id="ARBA00023163"/>
    </source>
</evidence>
<dbReference type="GO" id="GO:0003723">
    <property type="term" value="F:RNA binding"/>
    <property type="evidence" value="ECO:0007669"/>
    <property type="project" value="InterPro"/>
</dbReference>
<dbReference type="SUPFAM" id="SSF52172">
    <property type="entry name" value="CheY-like"/>
    <property type="match status" value="1"/>
</dbReference>
<evidence type="ECO:0000256" key="5">
    <source>
        <dbReference type="SAM" id="MobiDB-lite"/>
    </source>
</evidence>
<evidence type="ECO:0000259" key="6">
    <source>
        <dbReference type="PROSITE" id="PS50921"/>
    </source>
</evidence>
<dbReference type="SUPFAM" id="SSF55781">
    <property type="entry name" value="GAF domain-like"/>
    <property type="match status" value="1"/>
</dbReference>
<keyword evidence="2" id="KW-0418">Kinase</keyword>
<dbReference type="STRING" id="1036181.SAMN05421756_105208"/>
<keyword evidence="3" id="KW-0805">Transcription regulation</keyword>
<dbReference type="InterPro" id="IPR036388">
    <property type="entry name" value="WH-like_DNA-bd_sf"/>
</dbReference>
<dbReference type="SMART" id="SM00065">
    <property type="entry name" value="GAF"/>
    <property type="match status" value="1"/>
</dbReference>
<protein>
    <submittedName>
        <fullName evidence="7">GAF domain-containing protein</fullName>
    </submittedName>
</protein>
<dbReference type="Gene3D" id="3.30.450.40">
    <property type="match status" value="1"/>
</dbReference>
<gene>
    <name evidence="7" type="ORF">SAMN05421756_105208</name>
</gene>
<evidence type="ECO:0000256" key="2">
    <source>
        <dbReference type="ARBA" id="ARBA00022777"/>
    </source>
</evidence>
<dbReference type="Pfam" id="PF03861">
    <property type="entry name" value="ANTAR"/>
    <property type="match status" value="1"/>
</dbReference>
<keyword evidence="8" id="KW-1185">Reference proteome</keyword>
<keyword evidence="1" id="KW-0808">Transferase</keyword>
<accession>A0A1H9IDZ5</accession>
<proteinExistence type="predicted"/>
<dbReference type="EMBL" id="FOFA01000005">
    <property type="protein sequence ID" value="SEQ72803.1"/>
    <property type="molecule type" value="Genomic_DNA"/>
</dbReference>
<dbReference type="InterPro" id="IPR012074">
    <property type="entry name" value="GAF_ANTAR"/>
</dbReference>
<dbReference type="OrthoDB" id="7466251at2"/>
<evidence type="ECO:0000256" key="3">
    <source>
        <dbReference type="ARBA" id="ARBA00023015"/>
    </source>
</evidence>
<feature type="region of interest" description="Disordered" evidence="5">
    <location>
        <begin position="1"/>
        <end position="26"/>
    </location>
</feature>
<name>A0A1H9IDZ5_9ACTN</name>
<evidence type="ECO:0000313" key="8">
    <source>
        <dbReference type="Proteomes" id="UP000198504"/>
    </source>
</evidence>
<dbReference type="Proteomes" id="UP000198504">
    <property type="component" value="Unassembled WGS sequence"/>
</dbReference>
<sequence length="253" mass="27822">MTDQADRDAAGGSSAERPRVRSRARVAEEMSSLARLLETKDDTDTMLDEVVAAAVRLVPGTQDGSISMVTGRSRVTSRHASSVLPEVVDEIQSETGQGPCLDAVFDQQTVRVDDMSTEQRWPRFARRAHAAGARSMLSLQLYVEGDNLGALNLYSREADAFDDESEEVGLLFASHAAVAFSGAQKVDNLHRAVWTRDLIGQAKGMLMLRYDLDSQGAFRLLVQVSQHSGRKLHDVAEELVTTRKFDAFEQPVE</sequence>
<dbReference type="Pfam" id="PF13185">
    <property type="entry name" value="GAF_2"/>
    <property type="match status" value="1"/>
</dbReference>
<reference evidence="8" key="1">
    <citation type="submission" date="2016-10" db="EMBL/GenBank/DDBJ databases">
        <authorList>
            <person name="Varghese N."/>
            <person name="Submissions S."/>
        </authorList>
    </citation>
    <scope>NUCLEOTIDE SEQUENCE [LARGE SCALE GENOMIC DNA]</scope>
    <source>
        <strain evidence="8">CGMCC 4.6856</strain>
    </source>
</reference>
<evidence type="ECO:0000256" key="1">
    <source>
        <dbReference type="ARBA" id="ARBA00022679"/>
    </source>
</evidence>
<dbReference type="Gene3D" id="1.10.10.10">
    <property type="entry name" value="Winged helix-like DNA-binding domain superfamily/Winged helix DNA-binding domain"/>
    <property type="match status" value="1"/>
</dbReference>
<dbReference type="AlphaFoldDB" id="A0A1H9IDZ5"/>
<feature type="domain" description="ANTAR" evidence="6">
    <location>
        <begin position="179"/>
        <end position="240"/>
    </location>
</feature>
<dbReference type="GO" id="GO:0016301">
    <property type="term" value="F:kinase activity"/>
    <property type="evidence" value="ECO:0007669"/>
    <property type="project" value="UniProtKB-KW"/>
</dbReference>
<dbReference type="SMART" id="SM01012">
    <property type="entry name" value="ANTAR"/>
    <property type="match status" value="1"/>
</dbReference>
<dbReference type="InterPro" id="IPR011006">
    <property type="entry name" value="CheY-like_superfamily"/>
</dbReference>
<keyword evidence="4" id="KW-0804">Transcription</keyword>
<dbReference type="PIRSF" id="PIRSF036625">
    <property type="entry name" value="GAF_ANTAR"/>
    <property type="match status" value="1"/>
</dbReference>
<dbReference type="PROSITE" id="PS50921">
    <property type="entry name" value="ANTAR"/>
    <property type="match status" value="1"/>
</dbReference>
<evidence type="ECO:0000313" key="7">
    <source>
        <dbReference type="EMBL" id="SEQ72803.1"/>
    </source>
</evidence>
<dbReference type="InterPro" id="IPR005561">
    <property type="entry name" value="ANTAR"/>
</dbReference>